<evidence type="ECO:0000259" key="3">
    <source>
        <dbReference type="Pfam" id="PF00462"/>
    </source>
</evidence>
<dbReference type="Pfam" id="PF00462">
    <property type="entry name" value="Glutaredoxin"/>
    <property type="match status" value="1"/>
</dbReference>
<dbReference type="SUPFAM" id="SSF52833">
    <property type="entry name" value="Thioredoxin-like"/>
    <property type="match status" value="1"/>
</dbReference>
<dbReference type="PROSITE" id="PS00195">
    <property type="entry name" value="GLUTAREDOXIN_1"/>
    <property type="match status" value="1"/>
</dbReference>
<dbReference type="InterPro" id="IPR036249">
    <property type="entry name" value="Thioredoxin-like_sf"/>
</dbReference>
<protein>
    <submittedName>
        <fullName evidence="4">Putative glutaredoxin</fullName>
    </submittedName>
</protein>
<dbReference type="PROSITE" id="PS51354">
    <property type="entry name" value="GLUTAREDOXIN_2"/>
    <property type="match status" value="1"/>
</dbReference>
<name>A0A4D6DWT0_9CAUD</name>
<keyword evidence="2" id="KW-0676">Redox-active center</keyword>
<keyword evidence="1" id="KW-1015">Disulfide bond</keyword>
<dbReference type="Gene3D" id="3.40.30.10">
    <property type="entry name" value="Glutaredoxin"/>
    <property type="match status" value="1"/>
</dbReference>
<dbReference type="PRINTS" id="PR00160">
    <property type="entry name" value="GLUTAREDOXIN"/>
</dbReference>
<evidence type="ECO:0000256" key="1">
    <source>
        <dbReference type="ARBA" id="ARBA00023157"/>
    </source>
</evidence>
<dbReference type="EMBL" id="MK689364">
    <property type="protein sequence ID" value="QBZ70817.1"/>
    <property type="molecule type" value="Genomic_DNA"/>
</dbReference>
<gene>
    <name evidence="4" type="ORF">pETSU_236</name>
</gene>
<dbReference type="InterPro" id="IPR006660">
    <property type="entry name" value="Arsenate_reductase-like"/>
</dbReference>
<dbReference type="PROSITE" id="PS51353">
    <property type="entry name" value="ARSC"/>
    <property type="match status" value="1"/>
</dbReference>
<evidence type="ECO:0000313" key="5">
    <source>
        <dbReference type="Proteomes" id="UP000297195"/>
    </source>
</evidence>
<sequence length="90" mass="9842">METKVVKIYGKPNCPWCDRAKALAEEKGLEIEYINIVEAGINGEKLSEICGEVVRTVPQIFVDDVFIKGGYEGLVKTLANPDNAPEMATA</sequence>
<dbReference type="InterPro" id="IPR014025">
    <property type="entry name" value="Glutaredoxin_subgr"/>
</dbReference>
<evidence type="ECO:0000256" key="2">
    <source>
        <dbReference type="ARBA" id="ARBA00023284"/>
    </source>
</evidence>
<dbReference type="Proteomes" id="UP000297195">
    <property type="component" value="Segment"/>
</dbReference>
<keyword evidence="5" id="KW-1185">Reference proteome</keyword>
<evidence type="ECO:0000313" key="4">
    <source>
        <dbReference type="EMBL" id="QBZ70817.1"/>
    </source>
</evidence>
<feature type="domain" description="Glutaredoxin" evidence="3">
    <location>
        <begin position="6"/>
        <end position="67"/>
    </location>
</feature>
<dbReference type="CDD" id="cd02066">
    <property type="entry name" value="GRX_family"/>
    <property type="match status" value="1"/>
</dbReference>
<reference evidence="4 5" key="1">
    <citation type="submission" date="2019-03" db="EMBL/GenBank/DDBJ databases">
        <authorList>
            <person name="Kim S.G."/>
            <person name="Park S.C."/>
        </authorList>
    </citation>
    <scope>NUCLEOTIDE SEQUENCE [LARGE SCALE GENOMIC DNA]</scope>
</reference>
<accession>A0A4D6DWT0</accession>
<dbReference type="InterPro" id="IPR011767">
    <property type="entry name" value="GLR_AS"/>
</dbReference>
<organism evidence="4 5">
    <name type="scientific">Edwardsiella phage pEt-SU</name>
    <dbReference type="NCBI Taxonomy" id="2562142"/>
    <lineage>
        <taxon>Viruses</taxon>
        <taxon>Duplodnaviria</taxon>
        <taxon>Heunggongvirae</taxon>
        <taxon>Uroviricota</taxon>
        <taxon>Caudoviricetes</taxon>
        <taxon>Chimalliviridae</taxon>
        <taxon>Petsuvirus</taxon>
        <taxon>Petsuvirus pEtSU</taxon>
    </lineage>
</organism>
<proteinExistence type="predicted"/>
<dbReference type="InterPro" id="IPR002109">
    <property type="entry name" value="Glutaredoxin"/>
</dbReference>